<accession>A0A6A3T4B7</accession>
<dbReference type="EMBL" id="QXGA01001093">
    <property type="protein sequence ID" value="KAE9129307.1"/>
    <property type="molecule type" value="Genomic_DNA"/>
</dbReference>
<protein>
    <submittedName>
        <fullName evidence="1">Uncharacterized protein</fullName>
    </submittedName>
</protein>
<reference evidence="1 2" key="1">
    <citation type="submission" date="2018-08" db="EMBL/GenBank/DDBJ databases">
        <title>Genomic investigation of the strawberry pathogen Phytophthora fragariae indicates pathogenicity is determined by transcriptional variation in three key races.</title>
        <authorList>
            <person name="Adams T.M."/>
            <person name="Armitage A.D."/>
            <person name="Sobczyk M.K."/>
            <person name="Bates H.J."/>
            <person name="Dunwell J.M."/>
            <person name="Nellist C.F."/>
            <person name="Harrison R.J."/>
        </authorList>
    </citation>
    <scope>NUCLEOTIDE SEQUENCE [LARGE SCALE GENOMIC DNA]</scope>
    <source>
        <strain evidence="1 2">NOV-5</strain>
    </source>
</reference>
<dbReference type="AlphaFoldDB" id="A0A6A3T4B7"/>
<sequence length="58" mass="6012">MRRSAWFAASCTIPAIFARTARNGIATGVASSRSARTMARSAQVTAGWAPPPSLTCTA</sequence>
<name>A0A6A3T4B7_9STRA</name>
<organism evidence="1 2">
    <name type="scientific">Phytophthora fragariae</name>
    <dbReference type="NCBI Taxonomy" id="53985"/>
    <lineage>
        <taxon>Eukaryota</taxon>
        <taxon>Sar</taxon>
        <taxon>Stramenopiles</taxon>
        <taxon>Oomycota</taxon>
        <taxon>Peronosporomycetes</taxon>
        <taxon>Peronosporales</taxon>
        <taxon>Peronosporaceae</taxon>
        <taxon>Phytophthora</taxon>
    </lineage>
</organism>
<evidence type="ECO:0000313" key="1">
    <source>
        <dbReference type="EMBL" id="KAE9129307.1"/>
    </source>
</evidence>
<proteinExistence type="predicted"/>
<evidence type="ECO:0000313" key="2">
    <source>
        <dbReference type="Proteomes" id="UP000440732"/>
    </source>
</evidence>
<gene>
    <name evidence="1" type="ORF">PF006_g16050</name>
</gene>
<dbReference type="Proteomes" id="UP000440732">
    <property type="component" value="Unassembled WGS sequence"/>
</dbReference>
<comment type="caution">
    <text evidence="1">The sequence shown here is derived from an EMBL/GenBank/DDBJ whole genome shotgun (WGS) entry which is preliminary data.</text>
</comment>